<feature type="domain" description="Quinolinate phosphoribosyl transferase C-terminal" evidence="3">
    <location>
        <begin position="8"/>
        <end position="74"/>
    </location>
</feature>
<reference evidence="4 5" key="1">
    <citation type="submission" date="2015-11" db="EMBL/GenBank/DDBJ databases">
        <authorList>
            <person name="Varghese N."/>
        </authorList>
    </citation>
    <scope>NUCLEOTIDE SEQUENCE [LARGE SCALE GENOMIC DNA]</scope>
    <source>
        <strain evidence="4 5">JGI-8</strain>
    </source>
</reference>
<evidence type="ECO:0000313" key="5">
    <source>
        <dbReference type="Proteomes" id="UP000182200"/>
    </source>
</evidence>
<keyword evidence="5" id="KW-1185">Reference proteome</keyword>
<evidence type="ECO:0000259" key="3">
    <source>
        <dbReference type="Pfam" id="PF01729"/>
    </source>
</evidence>
<organism evidence="4 5">
    <name type="scientific">Candidatus Kryptonium thompsonii</name>
    <dbReference type="NCBI Taxonomy" id="1633631"/>
    <lineage>
        <taxon>Bacteria</taxon>
        <taxon>Pseudomonadati</taxon>
        <taxon>Candidatus Kryptoniota</taxon>
        <taxon>Candidatus Kryptonium</taxon>
    </lineage>
</organism>
<evidence type="ECO:0000313" key="4">
    <source>
        <dbReference type="EMBL" id="CUS94601.1"/>
    </source>
</evidence>
<proteinExistence type="inferred from homology"/>
<evidence type="ECO:0000256" key="1">
    <source>
        <dbReference type="ARBA" id="ARBA00009400"/>
    </source>
</evidence>
<protein>
    <submittedName>
        <fullName evidence="4">Quinolinate phosphoribosyl transferase, C-terminal domain</fullName>
    </submittedName>
</protein>
<feature type="non-terminal residue" evidence="4">
    <location>
        <position position="1"/>
    </location>
</feature>
<dbReference type="InterPro" id="IPR013785">
    <property type="entry name" value="Aldolase_TIM"/>
</dbReference>
<gene>
    <name evidence="4" type="ORF">JGI8_02018</name>
</gene>
<dbReference type="InterPro" id="IPR027277">
    <property type="entry name" value="NadC/ModD"/>
</dbReference>
<dbReference type="Proteomes" id="UP000182200">
    <property type="component" value="Unassembled WGS sequence"/>
</dbReference>
<dbReference type="PANTHER" id="PTHR32179">
    <property type="entry name" value="NICOTINATE-NUCLEOTIDE PYROPHOSPHORYLASE [CARBOXYLATING]"/>
    <property type="match status" value="1"/>
</dbReference>
<dbReference type="InterPro" id="IPR002638">
    <property type="entry name" value="Quinolinate_PRibosylTrfase_C"/>
</dbReference>
<keyword evidence="2" id="KW-0328">Glycosyltransferase</keyword>
<sequence length="77" mass="8427">KKILKFDEVDRILLDNFSIDDLKTAVDLIGGKLEVEASGGITLENVRQVAETGVDYISIGMLTHSPKALDISLEIKI</sequence>
<keyword evidence="4" id="KW-0808">Transferase</keyword>
<dbReference type="SUPFAM" id="SSF51690">
    <property type="entry name" value="Nicotinate/Quinolinate PRTase C-terminal domain-like"/>
    <property type="match status" value="1"/>
</dbReference>
<dbReference type="Pfam" id="PF01729">
    <property type="entry name" value="QRPTase_C"/>
    <property type="match status" value="1"/>
</dbReference>
<comment type="similarity">
    <text evidence="1">Belongs to the NadC/ModD family.</text>
</comment>
<dbReference type="PANTHER" id="PTHR32179:SF3">
    <property type="entry name" value="NICOTINATE-NUCLEOTIDE PYROPHOSPHORYLASE [CARBOXYLATING]"/>
    <property type="match status" value="1"/>
</dbReference>
<dbReference type="EMBL" id="CZVI01000051">
    <property type="protein sequence ID" value="CUS94601.1"/>
    <property type="molecule type" value="Genomic_DNA"/>
</dbReference>
<name>A0ABM9UXV8_9BACT</name>
<accession>A0ABM9UXV8</accession>
<comment type="caution">
    <text evidence="4">The sequence shown here is derived from an EMBL/GenBank/DDBJ whole genome shotgun (WGS) entry which is preliminary data.</text>
</comment>
<dbReference type="Gene3D" id="3.20.20.70">
    <property type="entry name" value="Aldolase class I"/>
    <property type="match status" value="1"/>
</dbReference>
<dbReference type="InterPro" id="IPR036068">
    <property type="entry name" value="Nicotinate_pribotase-like_C"/>
</dbReference>
<evidence type="ECO:0000256" key="2">
    <source>
        <dbReference type="ARBA" id="ARBA00022676"/>
    </source>
</evidence>
<dbReference type="GO" id="GO:0016740">
    <property type="term" value="F:transferase activity"/>
    <property type="evidence" value="ECO:0007669"/>
    <property type="project" value="UniProtKB-KW"/>
</dbReference>
<dbReference type="RefSeq" id="WP_420021952.1">
    <property type="nucleotide sequence ID" value="NZ_CZVI01000051.1"/>
</dbReference>